<feature type="transmembrane region" description="Helical" evidence="1">
    <location>
        <begin position="42"/>
        <end position="62"/>
    </location>
</feature>
<keyword evidence="3" id="KW-1185">Reference proteome</keyword>
<dbReference type="RefSeq" id="WP_008606317.1">
    <property type="nucleotide sequence ID" value="NZ_AHTH01000020.1"/>
</dbReference>
<keyword evidence="1" id="KW-0812">Transmembrane</keyword>
<proteinExistence type="predicted"/>
<gene>
    <name evidence="2" type="ORF">AJE_07975</name>
</gene>
<accession>H3ZE13</accession>
<evidence type="ECO:0000313" key="2">
    <source>
        <dbReference type="EMBL" id="EHR41190.1"/>
    </source>
</evidence>
<feature type="transmembrane region" description="Helical" evidence="1">
    <location>
        <begin position="120"/>
        <end position="141"/>
    </location>
</feature>
<protein>
    <submittedName>
        <fullName evidence="2">Uncharacterized protein</fullName>
    </submittedName>
</protein>
<evidence type="ECO:0000313" key="3">
    <source>
        <dbReference type="Proteomes" id="UP000012046"/>
    </source>
</evidence>
<organism evidence="2 3">
    <name type="scientific">Alishewanella jeotgali KCTC 22429</name>
    <dbReference type="NCBI Taxonomy" id="1129374"/>
    <lineage>
        <taxon>Bacteria</taxon>
        <taxon>Pseudomonadati</taxon>
        <taxon>Pseudomonadota</taxon>
        <taxon>Gammaproteobacteria</taxon>
        <taxon>Alteromonadales</taxon>
        <taxon>Alteromonadaceae</taxon>
        <taxon>Alishewanella</taxon>
    </lineage>
</organism>
<dbReference type="eggNOG" id="ENOG5033K52">
    <property type="taxonomic scope" value="Bacteria"/>
</dbReference>
<dbReference type="Proteomes" id="UP000012046">
    <property type="component" value="Unassembled WGS sequence"/>
</dbReference>
<dbReference type="STRING" id="1129374.AJE_07975"/>
<reference evidence="2 3" key="1">
    <citation type="journal article" date="2012" name="J. Bacteriol.">
        <title>Genome Sequence of Extracellular-Protease-Producing Alishewanella jeotgali Isolated from Traditional Korean Fermented Seafood.</title>
        <authorList>
            <person name="Jung J."/>
            <person name="Chun J."/>
            <person name="Park W."/>
        </authorList>
    </citation>
    <scope>NUCLEOTIDE SEQUENCE [LARGE SCALE GENOMIC DNA]</scope>
    <source>
        <strain evidence="2 3">KCTC 22429</strain>
    </source>
</reference>
<feature type="transmembrane region" description="Helical" evidence="1">
    <location>
        <begin position="153"/>
        <end position="172"/>
    </location>
</feature>
<evidence type="ECO:0000256" key="1">
    <source>
        <dbReference type="SAM" id="Phobius"/>
    </source>
</evidence>
<dbReference type="EMBL" id="AHTH01000020">
    <property type="protein sequence ID" value="EHR41190.1"/>
    <property type="molecule type" value="Genomic_DNA"/>
</dbReference>
<comment type="caution">
    <text evidence="2">The sequence shown here is derived from an EMBL/GenBank/DDBJ whole genome shotgun (WGS) entry which is preliminary data.</text>
</comment>
<feature type="transmembrane region" description="Helical" evidence="1">
    <location>
        <begin position="68"/>
        <end position="89"/>
    </location>
</feature>
<dbReference type="AlphaFoldDB" id="H3ZE13"/>
<keyword evidence="1" id="KW-0472">Membrane</keyword>
<keyword evidence="1" id="KW-1133">Transmembrane helix</keyword>
<dbReference type="PATRIC" id="fig|1129374.4.peg.1593"/>
<name>H3ZE13_9ALTE</name>
<sequence>MADNVDFAALAKSWQQQATPQEQAPSAEDLAKANQRQKRQRLLMYGEWCCALVMMIAAYLFLRDMQGWLGYLTASFLLIGAIATLCVSWKVHKPILAYDNWSSNGLLQFRLRSCKLSLQYYRYNQLSFAALIIFSILLWLGNWWQPGAIAPKVLQLYGLVISPLSVLGIYWLQRKIQQKTLELARLSTLATDFQHVE</sequence>